<protein>
    <submittedName>
        <fullName evidence="1">Type I phosphodiesterase / nucleotide pyrophosphatase</fullName>
    </submittedName>
</protein>
<evidence type="ECO:0000313" key="1">
    <source>
        <dbReference type="EMBL" id="SMF82593.1"/>
    </source>
</evidence>
<evidence type="ECO:0000313" key="2">
    <source>
        <dbReference type="Proteomes" id="UP000192917"/>
    </source>
</evidence>
<keyword evidence="2" id="KW-1185">Reference proteome</keyword>
<dbReference type="EMBL" id="FWZX01000047">
    <property type="protein sequence ID" value="SMF82593.1"/>
    <property type="molecule type" value="Genomic_DNA"/>
</dbReference>
<dbReference type="InterPro" id="IPR002591">
    <property type="entry name" value="Phosphodiest/P_Trfase"/>
</dbReference>
<dbReference type="PANTHER" id="PTHR10151:SF120">
    <property type="entry name" value="BIS(5'-ADENOSYL)-TRIPHOSPHATASE"/>
    <property type="match status" value="1"/>
</dbReference>
<gene>
    <name evidence="1" type="ORF">SAMN05428998_14717</name>
</gene>
<dbReference type="Gene3D" id="3.40.720.10">
    <property type="entry name" value="Alkaline Phosphatase, subunit A"/>
    <property type="match status" value="1"/>
</dbReference>
<name>A0A1Y6CQ15_9PROT</name>
<sequence length="276" mass="30254">MSGKVILVILDALGFEAAVENCGWLEGLVEAGQARRWRMRSCLPSLSAPIYETLHTGTPPALHGIRSNDHVPLSKGPHVFGVARAAGKRTAAVAHYFFSELYNRSPWEALRDAEVDDPDLPIQHGRFYSERGYQKFNLHLPSEHDLCVRATLAIRRHAPDYLLLHSFSIDAVGHGYGADSREYRKQVWMVDNALAEFLHLWTGAGYRVLVTADHGMTADGRHGGNSEAERLVAFYDVGHPEGGVAGETVSQLAVAPTILKLMGLQAPPEMTEPALG</sequence>
<dbReference type="AlphaFoldDB" id="A0A1Y6CQ15"/>
<organism evidence="1 2">
    <name type="scientific">Tistlia consotensis USBA 355</name>
    <dbReference type="NCBI Taxonomy" id="560819"/>
    <lineage>
        <taxon>Bacteria</taxon>
        <taxon>Pseudomonadati</taxon>
        <taxon>Pseudomonadota</taxon>
        <taxon>Alphaproteobacteria</taxon>
        <taxon>Rhodospirillales</taxon>
        <taxon>Rhodovibrionaceae</taxon>
        <taxon>Tistlia</taxon>
    </lineage>
</organism>
<dbReference type="PANTHER" id="PTHR10151">
    <property type="entry name" value="ECTONUCLEOTIDE PYROPHOSPHATASE/PHOSPHODIESTERASE"/>
    <property type="match status" value="1"/>
</dbReference>
<dbReference type="SUPFAM" id="SSF53649">
    <property type="entry name" value="Alkaline phosphatase-like"/>
    <property type="match status" value="1"/>
</dbReference>
<dbReference type="GO" id="GO:0016787">
    <property type="term" value="F:hydrolase activity"/>
    <property type="evidence" value="ECO:0007669"/>
    <property type="project" value="UniProtKB-ARBA"/>
</dbReference>
<dbReference type="InterPro" id="IPR017850">
    <property type="entry name" value="Alkaline_phosphatase_core_sf"/>
</dbReference>
<dbReference type="Proteomes" id="UP000192917">
    <property type="component" value="Unassembled WGS sequence"/>
</dbReference>
<dbReference type="STRING" id="560819.SAMN05428998_14717"/>
<accession>A0A1Y6CQ15</accession>
<reference evidence="1 2" key="1">
    <citation type="submission" date="2017-04" db="EMBL/GenBank/DDBJ databases">
        <authorList>
            <person name="Afonso C.L."/>
            <person name="Miller P.J."/>
            <person name="Scott M.A."/>
            <person name="Spackman E."/>
            <person name="Goraichik I."/>
            <person name="Dimitrov K.M."/>
            <person name="Suarez D.L."/>
            <person name="Swayne D.E."/>
        </authorList>
    </citation>
    <scope>NUCLEOTIDE SEQUENCE [LARGE SCALE GENOMIC DNA]</scope>
    <source>
        <strain evidence="1 2">USBA 355</strain>
    </source>
</reference>
<proteinExistence type="predicted"/>
<dbReference type="RefSeq" id="WP_085126950.1">
    <property type="nucleotide sequence ID" value="NZ_FWZX01000047.1"/>
</dbReference>
<dbReference type="Pfam" id="PF01663">
    <property type="entry name" value="Phosphodiest"/>
    <property type="match status" value="1"/>
</dbReference>